<feature type="coiled-coil region" evidence="1">
    <location>
        <begin position="135"/>
        <end position="162"/>
    </location>
</feature>
<keyword evidence="2" id="KW-0472">Membrane</keyword>
<keyword evidence="4" id="KW-0808">Transferase</keyword>
<evidence type="ECO:0000313" key="4">
    <source>
        <dbReference type="EMBL" id="SBT17949.1"/>
    </source>
</evidence>
<keyword evidence="1" id="KW-0175">Coiled coil</keyword>
<feature type="transmembrane region" description="Helical" evidence="2">
    <location>
        <begin position="105"/>
        <end position="125"/>
    </location>
</feature>
<keyword evidence="2" id="KW-0812">Transmembrane</keyword>
<dbReference type="GO" id="GO:0016020">
    <property type="term" value="C:membrane"/>
    <property type="evidence" value="ECO:0007669"/>
    <property type="project" value="InterPro"/>
</dbReference>
<dbReference type="SUPFAM" id="SSF55874">
    <property type="entry name" value="ATPase domain of HSP90 chaperone/DNA topoisomerase II/histidine kinase"/>
    <property type="match status" value="1"/>
</dbReference>
<dbReference type="PANTHER" id="PTHR34220">
    <property type="entry name" value="SENSOR HISTIDINE KINASE YPDA"/>
    <property type="match status" value="1"/>
</dbReference>
<dbReference type="GO" id="GO:0000155">
    <property type="term" value="F:phosphorelay sensor kinase activity"/>
    <property type="evidence" value="ECO:0007669"/>
    <property type="project" value="InterPro"/>
</dbReference>
<dbReference type="Pfam" id="PF06580">
    <property type="entry name" value="His_kinase"/>
    <property type="match status" value="1"/>
</dbReference>
<dbReference type="InterPro" id="IPR050640">
    <property type="entry name" value="Bact_2-comp_sensor_kinase"/>
</dbReference>
<sequence length="373" mass="42526">MLKVPFTRFWRQHELLKDSITVMLYCSLIAVVIWITEAGEFWMTLQISLIFGVACLFSIRLSIHYLTDRISVRAATVLGYFGGVVIGMVYLFYEVYDSFQAILNASWSDLLLKVVFSMLVTYIFYNAHRLSRKERELQEQKMKSLLQAKQLAESNYQVLQSQIEPHFLFNTLANIQVLIHIRPHDAQQMLDDLTSLLRVSMSKVKQPRITLTEELDLVASYLSIQKIRMGERLSFQIQKEGDISDVECLPFLLQPLVENAVIHGIEPSLEGGNIDVKVLVDASNCYVTILDTGLGLTSNWSQTSETDNRHGIALKNIRQRLQLIYADKSNFSIRNVYNDEQQVDGCLVTLSWPLFNDSTVGKLHSSGGVHGQR</sequence>
<evidence type="ECO:0000313" key="7">
    <source>
        <dbReference type="Proteomes" id="UP000092871"/>
    </source>
</evidence>
<dbReference type="Gene3D" id="3.30.565.10">
    <property type="entry name" value="Histidine kinase-like ATPase, C-terminal domain"/>
    <property type="match status" value="1"/>
</dbReference>
<evidence type="ECO:0000256" key="2">
    <source>
        <dbReference type="SAM" id="Phobius"/>
    </source>
</evidence>
<reference evidence="5 6" key="2">
    <citation type="submission" date="2016-06" db="EMBL/GenBank/DDBJ databases">
        <authorList>
            <person name="Rodrigo-Torres L."/>
            <person name="Arahal D.R."/>
        </authorList>
    </citation>
    <scope>NUCLEOTIDE SEQUENCE [LARGE SCALE GENOMIC DNA]</scope>
    <source>
        <strain evidence="5 6">CECT 5116</strain>
    </source>
</reference>
<gene>
    <name evidence="4" type="primary">ypdA</name>
    <name evidence="4" type="ORF">MGA5115_02066</name>
    <name evidence="5" type="ORF">MGA5116_01339</name>
</gene>
<dbReference type="Proteomes" id="UP000092871">
    <property type="component" value="Unassembled WGS sequence"/>
</dbReference>
<dbReference type="InterPro" id="IPR010559">
    <property type="entry name" value="Sig_transdc_His_kin_internal"/>
</dbReference>
<evidence type="ECO:0000313" key="6">
    <source>
        <dbReference type="Proteomes" id="UP000092840"/>
    </source>
</evidence>
<dbReference type="EMBL" id="FLRA01000014">
    <property type="protein sequence ID" value="SBT17949.1"/>
    <property type="molecule type" value="Genomic_DNA"/>
</dbReference>
<evidence type="ECO:0000259" key="3">
    <source>
        <dbReference type="Pfam" id="PF06580"/>
    </source>
</evidence>
<keyword evidence="6" id="KW-1185">Reference proteome</keyword>
<name>A0A1C3JSD5_9GAMM</name>
<feature type="transmembrane region" description="Helical" evidence="2">
    <location>
        <begin position="42"/>
        <end position="63"/>
    </location>
</feature>
<protein>
    <submittedName>
        <fullName evidence="4">Sensor histidine kinase YpdA</fullName>
        <ecNumber evidence="4">2.7.13.3</ecNumber>
    </submittedName>
</protein>
<dbReference type="Proteomes" id="UP000092840">
    <property type="component" value="Unassembled WGS sequence"/>
</dbReference>
<dbReference type="OrthoDB" id="2514702at2"/>
<dbReference type="EMBL" id="FLRB01000008">
    <property type="protein sequence ID" value="SBT20752.1"/>
    <property type="molecule type" value="Genomic_DNA"/>
</dbReference>
<dbReference type="InterPro" id="IPR036890">
    <property type="entry name" value="HATPase_C_sf"/>
</dbReference>
<accession>A0A1C3JSD5</accession>
<organism evidence="4 7">
    <name type="scientific">Marinomonas gallaica</name>
    <dbReference type="NCBI Taxonomy" id="1806667"/>
    <lineage>
        <taxon>Bacteria</taxon>
        <taxon>Pseudomonadati</taxon>
        <taxon>Pseudomonadota</taxon>
        <taxon>Gammaproteobacteria</taxon>
        <taxon>Oceanospirillales</taxon>
        <taxon>Oceanospirillaceae</taxon>
        <taxon>Marinomonas</taxon>
    </lineage>
</organism>
<dbReference type="RefSeq" id="WP_067035920.1">
    <property type="nucleotide sequence ID" value="NZ_FLRA01000014.1"/>
</dbReference>
<evidence type="ECO:0000256" key="1">
    <source>
        <dbReference type="SAM" id="Coils"/>
    </source>
</evidence>
<keyword evidence="2" id="KW-1133">Transmembrane helix</keyword>
<reference evidence="4 7" key="1">
    <citation type="submission" date="2016-06" db="EMBL/GenBank/DDBJ databases">
        <authorList>
            <person name="Kjaerup R.B."/>
            <person name="Dalgaard T.S."/>
            <person name="Juul-Madsen H.R."/>
        </authorList>
    </citation>
    <scope>NUCLEOTIDE SEQUENCE [LARGE SCALE GENOMIC DNA]</scope>
    <source>
        <strain evidence="4 7">CECT 5115</strain>
    </source>
</reference>
<dbReference type="AlphaFoldDB" id="A0A1C3JSD5"/>
<dbReference type="PANTHER" id="PTHR34220:SF9">
    <property type="entry name" value="SIGNAL TRANSDUCTION HISTIDINE KINASE INTERNAL REGION DOMAIN-CONTAINING PROTEIN"/>
    <property type="match status" value="1"/>
</dbReference>
<evidence type="ECO:0000313" key="5">
    <source>
        <dbReference type="EMBL" id="SBT20752.1"/>
    </source>
</evidence>
<keyword evidence="4" id="KW-0418">Kinase</keyword>
<proteinExistence type="predicted"/>
<feature type="transmembrane region" description="Helical" evidence="2">
    <location>
        <begin position="75"/>
        <end position="93"/>
    </location>
</feature>
<dbReference type="EC" id="2.7.13.3" evidence="4"/>
<feature type="transmembrane region" description="Helical" evidence="2">
    <location>
        <begin position="20"/>
        <end position="36"/>
    </location>
</feature>
<feature type="domain" description="Signal transduction histidine kinase internal region" evidence="3">
    <location>
        <begin position="155"/>
        <end position="233"/>
    </location>
</feature>